<evidence type="ECO:0000256" key="1">
    <source>
        <dbReference type="ARBA" id="ARBA00000085"/>
    </source>
</evidence>
<dbReference type="Proteomes" id="UP000249229">
    <property type="component" value="Unassembled WGS sequence"/>
</dbReference>
<evidence type="ECO:0000313" key="8">
    <source>
        <dbReference type="EMBL" id="PZQ62674.1"/>
    </source>
</evidence>
<gene>
    <name evidence="8" type="ORF">DI544_00140</name>
</gene>
<proteinExistence type="predicted"/>
<keyword evidence="6" id="KW-0902">Two-component regulatory system</keyword>
<dbReference type="InterPro" id="IPR050736">
    <property type="entry name" value="Sensor_HK_Regulatory"/>
</dbReference>
<dbReference type="SUPFAM" id="SSF55874">
    <property type="entry name" value="ATPase domain of HSP90 chaperone/DNA topoisomerase II/histidine kinase"/>
    <property type="match status" value="1"/>
</dbReference>
<feature type="domain" description="Histidine kinase" evidence="7">
    <location>
        <begin position="226"/>
        <end position="442"/>
    </location>
</feature>
<evidence type="ECO:0000256" key="5">
    <source>
        <dbReference type="ARBA" id="ARBA00022777"/>
    </source>
</evidence>
<dbReference type="InterPro" id="IPR004358">
    <property type="entry name" value="Sig_transdc_His_kin-like_C"/>
</dbReference>
<keyword evidence="3" id="KW-0597">Phosphoprotein</keyword>
<dbReference type="EMBL" id="QFQI01000001">
    <property type="protein sequence ID" value="PZQ62674.1"/>
    <property type="molecule type" value="Genomic_DNA"/>
</dbReference>
<name>A0A2W5PC51_9SPHN</name>
<dbReference type="CDD" id="cd00075">
    <property type="entry name" value="HATPase"/>
    <property type="match status" value="1"/>
</dbReference>
<reference evidence="8 9" key="1">
    <citation type="submission" date="2017-08" db="EMBL/GenBank/DDBJ databases">
        <title>Infants hospitalized years apart are colonized by the same room-sourced microbial strains.</title>
        <authorList>
            <person name="Brooks B."/>
            <person name="Olm M.R."/>
            <person name="Firek B.A."/>
            <person name="Baker R."/>
            <person name="Thomas B.C."/>
            <person name="Morowitz M.J."/>
            <person name="Banfield J.F."/>
        </authorList>
    </citation>
    <scope>NUCLEOTIDE SEQUENCE [LARGE SCALE GENOMIC DNA]</scope>
    <source>
        <strain evidence="8">S2_005_001_R1_22</strain>
    </source>
</reference>
<dbReference type="PANTHER" id="PTHR43711:SF26">
    <property type="entry name" value="SENSOR HISTIDINE KINASE RCSC"/>
    <property type="match status" value="1"/>
</dbReference>
<dbReference type="InterPro" id="IPR003661">
    <property type="entry name" value="HisK_dim/P_dom"/>
</dbReference>
<comment type="caution">
    <text evidence="8">The sequence shown here is derived from an EMBL/GenBank/DDBJ whole genome shotgun (WGS) entry which is preliminary data.</text>
</comment>
<evidence type="ECO:0000256" key="3">
    <source>
        <dbReference type="ARBA" id="ARBA00022553"/>
    </source>
</evidence>
<dbReference type="InterPro" id="IPR005467">
    <property type="entry name" value="His_kinase_dom"/>
</dbReference>
<evidence type="ECO:0000256" key="6">
    <source>
        <dbReference type="ARBA" id="ARBA00023012"/>
    </source>
</evidence>
<evidence type="ECO:0000259" key="7">
    <source>
        <dbReference type="PROSITE" id="PS50109"/>
    </source>
</evidence>
<dbReference type="Gene3D" id="3.30.565.10">
    <property type="entry name" value="Histidine kinase-like ATPase, C-terminal domain"/>
    <property type="match status" value="1"/>
</dbReference>
<keyword evidence="5 8" id="KW-0418">Kinase</keyword>
<evidence type="ECO:0000256" key="4">
    <source>
        <dbReference type="ARBA" id="ARBA00022679"/>
    </source>
</evidence>
<dbReference type="InterPro" id="IPR036890">
    <property type="entry name" value="HATPase_C_sf"/>
</dbReference>
<organism evidence="8 9">
    <name type="scientific">Sphingomonas taxi</name>
    <dbReference type="NCBI Taxonomy" id="1549858"/>
    <lineage>
        <taxon>Bacteria</taxon>
        <taxon>Pseudomonadati</taxon>
        <taxon>Pseudomonadota</taxon>
        <taxon>Alphaproteobacteria</taxon>
        <taxon>Sphingomonadales</taxon>
        <taxon>Sphingomonadaceae</taxon>
        <taxon>Sphingomonas</taxon>
    </lineage>
</organism>
<dbReference type="PROSITE" id="PS50109">
    <property type="entry name" value="HIS_KIN"/>
    <property type="match status" value="1"/>
</dbReference>
<dbReference type="AlphaFoldDB" id="A0A2W5PC51"/>
<dbReference type="SMART" id="SM00388">
    <property type="entry name" value="HisKA"/>
    <property type="match status" value="1"/>
</dbReference>
<dbReference type="PRINTS" id="PR00344">
    <property type="entry name" value="BCTRLSENSOR"/>
</dbReference>
<keyword evidence="4" id="KW-0808">Transferase</keyword>
<sequence>MNRHFHALVDRDGGLLSADAVFAALNDRAAGRPGAALALAPLATLVRIARGLRVAIARTVTLADERSDGDWYVRAIPGDDGTVALAAALRGERPARAAAPGMLAAVAPPPGADWEWEVDAALRLTRIAPAAARHGVDAVTSLGGPLTALFVLEASPEGAMPLIEAMATACGFCEQAATLRGHGRRVLLAGTVRRDAAGGFAGFVGGTFADGAADTSGERGDAFNARLHRVLRAPLGSIIARAEEIRAAGDGTLDPRYVDYAGDIASAGRHLLGLVDDLVDMEAIERPDFTTARDRIDLGEVARAASGLLAAVAAERGVTIAPLPDDASAIAIGEYRRALQIVVNLLGNAVRYSPRGGNVRLRLKRRDGQVRLVVCDQGPGIAPGDQARIFEKFTRGDTSDPDGNGLGLYIARRLAQAMQGLLTVESEVGRGACFTLSLPAAV</sequence>
<dbReference type="EC" id="2.7.13.3" evidence="2"/>
<dbReference type="InterPro" id="IPR003594">
    <property type="entry name" value="HATPase_dom"/>
</dbReference>
<dbReference type="Gene3D" id="1.10.287.130">
    <property type="match status" value="1"/>
</dbReference>
<dbReference type="GO" id="GO:0000155">
    <property type="term" value="F:phosphorelay sensor kinase activity"/>
    <property type="evidence" value="ECO:0007669"/>
    <property type="project" value="InterPro"/>
</dbReference>
<dbReference type="SMART" id="SM00387">
    <property type="entry name" value="HATPase_c"/>
    <property type="match status" value="1"/>
</dbReference>
<dbReference type="Pfam" id="PF02518">
    <property type="entry name" value="HATPase_c"/>
    <property type="match status" value="1"/>
</dbReference>
<dbReference type="SUPFAM" id="SSF47384">
    <property type="entry name" value="Homodimeric domain of signal transducing histidine kinase"/>
    <property type="match status" value="1"/>
</dbReference>
<comment type="catalytic activity">
    <reaction evidence="1">
        <text>ATP + protein L-histidine = ADP + protein N-phospho-L-histidine.</text>
        <dbReference type="EC" id="2.7.13.3"/>
    </reaction>
</comment>
<dbReference type="InterPro" id="IPR036097">
    <property type="entry name" value="HisK_dim/P_sf"/>
</dbReference>
<dbReference type="PANTHER" id="PTHR43711">
    <property type="entry name" value="TWO-COMPONENT HISTIDINE KINASE"/>
    <property type="match status" value="1"/>
</dbReference>
<accession>A0A2W5PC51</accession>
<evidence type="ECO:0000313" key="9">
    <source>
        <dbReference type="Proteomes" id="UP000249229"/>
    </source>
</evidence>
<evidence type="ECO:0000256" key="2">
    <source>
        <dbReference type="ARBA" id="ARBA00012438"/>
    </source>
</evidence>
<protein>
    <recommendedName>
        <fullName evidence="2">histidine kinase</fullName>
        <ecNumber evidence="2">2.7.13.3</ecNumber>
    </recommendedName>
</protein>